<dbReference type="Pfam" id="PF02798">
    <property type="entry name" value="GST_N"/>
    <property type="match status" value="1"/>
</dbReference>
<dbReference type="PROSITE" id="PS50405">
    <property type="entry name" value="GST_CTER"/>
    <property type="match status" value="1"/>
</dbReference>
<dbReference type="InterPro" id="IPR040079">
    <property type="entry name" value="Glutathione_S-Trfase"/>
</dbReference>
<evidence type="ECO:0000256" key="2">
    <source>
        <dbReference type="ARBA" id="ARBA00022679"/>
    </source>
</evidence>
<dbReference type="PANTHER" id="PTHR11571:SF224">
    <property type="entry name" value="HEMATOPOIETIC PROSTAGLANDIN D SYNTHASE"/>
    <property type="match status" value="1"/>
</dbReference>
<evidence type="ECO:0000259" key="6">
    <source>
        <dbReference type="PROSITE" id="PS50405"/>
    </source>
</evidence>
<dbReference type="Gene3D" id="3.40.30.10">
    <property type="entry name" value="Glutaredoxin"/>
    <property type="match status" value="1"/>
</dbReference>
<dbReference type="EC" id="2.5.1.18" evidence="1"/>
<dbReference type="CDD" id="cd03192">
    <property type="entry name" value="GST_C_Sigma_like"/>
    <property type="match status" value="1"/>
</dbReference>
<dbReference type="GO" id="GO:0004364">
    <property type="term" value="F:glutathione transferase activity"/>
    <property type="evidence" value="ECO:0007669"/>
    <property type="project" value="UniProtKB-EC"/>
</dbReference>
<dbReference type="SUPFAM" id="SSF47616">
    <property type="entry name" value="GST C-terminal domain-like"/>
    <property type="match status" value="1"/>
</dbReference>
<keyword evidence="8" id="KW-1185">Reference proteome</keyword>
<dbReference type="InterPro" id="IPR010987">
    <property type="entry name" value="Glutathione-S-Trfase_C-like"/>
</dbReference>
<proteinExistence type="inferred from homology"/>
<dbReference type="PANTHER" id="PTHR11571">
    <property type="entry name" value="GLUTATHIONE S-TRANSFERASE"/>
    <property type="match status" value="1"/>
</dbReference>
<dbReference type="InterPro" id="IPR004045">
    <property type="entry name" value="Glutathione_S-Trfase_N"/>
</dbReference>
<gene>
    <name evidence="7" type="ORF">QR680_006652</name>
</gene>
<evidence type="ECO:0000259" key="5">
    <source>
        <dbReference type="PROSITE" id="PS50404"/>
    </source>
</evidence>
<comment type="catalytic activity">
    <reaction evidence="4">
        <text>RX + glutathione = an S-substituted glutathione + a halide anion + H(+)</text>
        <dbReference type="Rhea" id="RHEA:16437"/>
        <dbReference type="ChEBI" id="CHEBI:15378"/>
        <dbReference type="ChEBI" id="CHEBI:16042"/>
        <dbReference type="ChEBI" id="CHEBI:17792"/>
        <dbReference type="ChEBI" id="CHEBI:57925"/>
        <dbReference type="ChEBI" id="CHEBI:90779"/>
        <dbReference type="EC" id="2.5.1.18"/>
    </reaction>
</comment>
<evidence type="ECO:0000256" key="3">
    <source>
        <dbReference type="ARBA" id="ARBA00038317"/>
    </source>
</evidence>
<comment type="similarity">
    <text evidence="3">Belongs to the GST superfamily. Sigma family.</text>
</comment>
<dbReference type="CDD" id="cd03039">
    <property type="entry name" value="GST_N_Sigma_like"/>
    <property type="match status" value="1"/>
</dbReference>
<dbReference type="GO" id="GO:0006749">
    <property type="term" value="P:glutathione metabolic process"/>
    <property type="evidence" value="ECO:0007669"/>
    <property type="project" value="TreeGrafter"/>
</dbReference>
<dbReference type="InterPro" id="IPR050213">
    <property type="entry name" value="GST_superfamily"/>
</dbReference>
<protein>
    <recommendedName>
        <fullName evidence="1">glutathione transferase</fullName>
        <ecNumber evidence="1">2.5.1.18</ecNumber>
    </recommendedName>
</protein>
<dbReference type="Proteomes" id="UP001175271">
    <property type="component" value="Unassembled WGS sequence"/>
</dbReference>
<sequence>MTVYKLHYFENLGARAELIRLLLVYGELPYEEVLISRAEWPNLKASYPNGNLPILEVDGKVLPQSIAIARFLAKKVGILGKDDWEAAQADAFIDLIEDTIVALKNKGLTVKSVSGQGSEVADEVVTTLMPFLERLEKHLHTTNGQNLVGDHLTWADISVADWFRRYSNTAPHLLDDFPVFKKFTDYVYGLPNIKEYVAARKVAL</sequence>
<dbReference type="EMBL" id="JAUCMV010000003">
    <property type="protein sequence ID" value="KAK0413187.1"/>
    <property type="molecule type" value="Genomic_DNA"/>
</dbReference>
<dbReference type="InterPro" id="IPR036282">
    <property type="entry name" value="Glutathione-S-Trfase_C_sf"/>
</dbReference>
<evidence type="ECO:0000313" key="8">
    <source>
        <dbReference type="Proteomes" id="UP001175271"/>
    </source>
</evidence>
<evidence type="ECO:0000313" key="7">
    <source>
        <dbReference type="EMBL" id="KAK0413187.1"/>
    </source>
</evidence>
<feature type="domain" description="GST C-terminal" evidence="6">
    <location>
        <begin position="82"/>
        <end position="204"/>
    </location>
</feature>
<reference evidence="7" key="1">
    <citation type="submission" date="2023-06" db="EMBL/GenBank/DDBJ databases">
        <title>Genomic analysis of the entomopathogenic nematode Steinernema hermaphroditum.</title>
        <authorList>
            <person name="Schwarz E.M."/>
            <person name="Heppert J.K."/>
            <person name="Baniya A."/>
            <person name="Schwartz H.T."/>
            <person name="Tan C.-H."/>
            <person name="Antoshechkin I."/>
            <person name="Sternberg P.W."/>
            <person name="Goodrich-Blair H."/>
            <person name="Dillman A.R."/>
        </authorList>
    </citation>
    <scope>NUCLEOTIDE SEQUENCE</scope>
    <source>
        <strain evidence="7">PS9179</strain>
        <tissue evidence="7">Whole animal</tissue>
    </source>
</reference>
<dbReference type="InterPro" id="IPR004046">
    <property type="entry name" value="GST_C"/>
</dbReference>
<dbReference type="SFLD" id="SFLDG01205">
    <property type="entry name" value="AMPS.1"/>
    <property type="match status" value="1"/>
</dbReference>
<accession>A0AA39HYG4</accession>
<keyword evidence="2" id="KW-0808">Transferase</keyword>
<dbReference type="SUPFAM" id="SSF52833">
    <property type="entry name" value="Thioredoxin-like"/>
    <property type="match status" value="1"/>
</dbReference>
<feature type="domain" description="GST N-terminal" evidence="5">
    <location>
        <begin position="2"/>
        <end position="80"/>
    </location>
</feature>
<dbReference type="AlphaFoldDB" id="A0AA39HYG4"/>
<dbReference type="SFLD" id="SFLDG00363">
    <property type="entry name" value="AMPS_(cytGST):_Alpha-__Mu-__Pi"/>
    <property type="match status" value="1"/>
</dbReference>
<dbReference type="Gene3D" id="1.20.1050.10">
    <property type="match status" value="1"/>
</dbReference>
<name>A0AA39HYG4_9BILA</name>
<organism evidence="7 8">
    <name type="scientific">Steinernema hermaphroditum</name>
    <dbReference type="NCBI Taxonomy" id="289476"/>
    <lineage>
        <taxon>Eukaryota</taxon>
        <taxon>Metazoa</taxon>
        <taxon>Ecdysozoa</taxon>
        <taxon>Nematoda</taxon>
        <taxon>Chromadorea</taxon>
        <taxon>Rhabditida</taxon>
        <taxon>Tylenchina</taxon>
        <taxon>Panagrolaimomorpha</taxon>
        <taxon>Strongyloidoidea</taxon>
        <taxon>Steinernematidae</taxon>
        <taxon>Steinernema</taxon>
    </lineage>
</organism>
<comment type="caution">
    <text evidence="7">The sequence shown here is derived from an EMBL/GenBank/DDBJ whole genome shotgun (WGS) entry which is preliminary data.</text>
</comment>
<dbReference type="SFLD" id="SFLDS00019">
    <property type="entry name" value="Glutathione_Transferase_(cytos"/>
    <property type="match status" value="1"/>
</dbReference>
<dbReference type="Pfam" id="PF14497">
    <property type="entry name" value="GST_C_3"/>
    <property type="match status" value="1"/>
</dbReference>
<dbReference type="PROSITE" id="PS50404">
    <property type="entry name" value="GST_NTER"/>
    <property type="match status" value="1"/>
</dbReference>
<evidence type="ECO:0000256" key="4">
    <source>
        <dbReference type="ARBA" id="ARBA00047960"/>
    </source>
</evidence>
<dbReference type="InterPro" id="IPR036249">
    <property type="entry name" value="Thioredoxin-like_sf"/>
</dbReference>
<evidence type="ECO:0000256" key="1">
    <source>
        <dbReference type="ARBA" id="ARBA00012452"/>
    </source>
</evidence>